<proteinExistence type="inferred from homology"/>
<accession>A0A1Z1F8I8</accession>
<comment type="similarity">
    <text evidence="1">Belongs to the C/M/P thioester hydrolase family.</text>
</comment>
<evidence type="ECO:0000256" key="8">
    <source>
        <dbReference type="ARBA" id="ARBA00079653"/>
    </source>
</evidence>
<protein>
    <recommendedName>
        <fullName evidence="7">Acyl-CoA thioesterase 2</fullName>
        <ecNumber evidence="5">3.1.2.20</ecNumber>
    </recommendedName>
    <alternativeName>
        <fullName evidence="8">Thioesterase II</fullName>
    </alternativeName>
</protein>
<dbReference type="STRING" id="450378.GCA_001661675_00337"/>
<dbReference type="Gene3D" id="2.40.160.210">
    <property type="entry name" value="Acyl-CoA thioesterase, double hotdog domain"/>
    <property type="match status" value="1"/>
</dbReference>
<dbReference type="GO" id="GO:0009062">
    <property type="term" value="P:fatty acid catabolic process"/>
    <property type="evidence" value="ECO:0007669"/>
    <property type="project" value="TreeGrafter"/>
</dbReference>
<dbReference type="AlphaFoldDB" id="A0A1Z1F8I8"/>
<dbReference type="GO" id="GO:0005829">
    <property type="term" value="C:cytosol"/>
    <property type="evidence" value="ECO:0007669"/>
    <property type="project" value="TreeGrafter"/>
</dbReference>
<evidence type="ECO:0000256" key="2">
    <source>
        <dbReference type="ARBA" id="ARBA00011881"/>
    </source>
</evidence>
<evidence type="ECO:0000259" key="10">
    <source>
        <dbReference type="Pfam" id="PF13622"/>
    </source>
</evidence>
<evidence type="ECO:0000256" key="3">
    <source>
        <dbReference type="ARBA" id="ARBA00022801"/>
    </source>
</evidence>
<gene>
    <name evidence="11" type="ORF">A9D14_01695</name>
</gene>
<dbReference type="InterPro" id="IPR029069">
    <property type="entry name" value="HotDog_dom_sf"/>
</dbReference>
<dbReference type="Proteomes" id="UP000195807">
    <property type="component" value="Chromosome"/>
</dbReference>
<feature type="domain" description="Acyl-CoA thioesterase-like N-terminal HotDog" evidence="10">
    <location>
        <begin position="44"/>
        <end position="122"/>
    </location>
</feature>
<dbReference type="GO" id="GO:0006637">
    <property type="term" value="P:acyl-CoA metabolic process"/>
    <property type="evidence" value="ECO:0007669"/>
    <property type="project" value="InterPro"/>
</dbReference>
<dbReference type="PANTHER" id="PTHR11066:SF34">
    <property type="entry name" value="ACYL-COENZYME A THIOESTERASE 8"/>
    <property type="match status" value="1"/>
</dbReference>
<dbReference type="EMBL" id="CP019602">
    <property type="protein sequence ID" value="ARU15118.1"/>
    <property type="molecule type" value="Genomic_DNA"/>
</dbReference>
<dbReference type="InterPro" id="IPR003703">
    <property type="entry name" value="Acyl_CoA_thio"/>
</dbReference>
<dbReference type="CDD" id="cd03444">
    <property type="entry name" value="Thioesterase_II_repeat1"/>
    <property type="match status" value="1"/>
</dbReference>
<dbReference type="KEGG" id="cman:A9D14_01695"/>
<dbReference type="OrthoDB" id="9781019at2"/>
<evidence type="ECO:0000256" key="6">
    <source>
        <dbReference type="ARBA" id="ARBA00050943"/>
    </source>
</evidence>
<feature type="domain" description="Acyl-CoA thioesterase 2 C-terminal" evidence="9">
    <location>
        <begin position="163"/>
        <end position="291"/>
    </location>
</feature>
<evidence type="ECO:0000313" key="11">
    <source>
        <dbReference type="EMBL" id="ARU15118.1"/>
    </source>
</evidence>
<evidence type="ECO:0000313" key="12">
    <source>
        <dbReference type="Proteomes" id="UP000195807"/>
    </source>
</evidence>
<keyword evidence="4" id="KW-0443">Lipid metabolism</keyword>
<dbReference type="GO" id="GO:0047617">
    <property type="term" value="F:fatty acyl-CoA hydrolase activity"/>
    <property type="evidence" value="ECO:0007669"/>
    <property type="project" value="UniProtKB-EC"/>
</dbReference>
<evidence type="ECO:0000256" key="7">
    <source>
        <dbReference type="ARBA" id="ARBA00071120"/>
    </source>
</evidence>
<keyword evidence="3" id="KW-0378">Hydrolase</keyword>
<dbReference type="Pfam" id="PF13622">
    <property type="entry name" value="4HBT_3"/>
    <property type="match status" value="1"/>
</dbReference>
<organism evidence="11 12">
    <name type="scientific">Croceicoccus marinus</name>
    <dbReference type="NCBI Taxonomy" id="450378"/>
    <lineage>
        <taxon>Bacteria</taxon>
        <taxon>Pseudomonadati</taxon>
        <taxon>Pseudomonadota</taxon>
        <taxon>Alphaproteobacteria</taxon>
        <taxon>Sphingomonadales</taxon>
        <taxon>Erythrobacteraceae</taxon>
        <taxon>Croceicoccus</taxon>
    </lineage>
</organism>
<comment type="catalytic activity">
    <reaction evidence="6">
        <text>a fatty acyl-CoA + H2O = a fatty acid + CoA + H(+)</text>
        <dbReference type="Rhea" id="RHEA:16781"/>
        <dbReference type="ChEBI" id="CHEBI:15377"/>
        <dbReference type="ChEBI" id="CHEBI:15378"/>
        <dbReference type="ChEBI" id="CHEBI:28868"/>
        <dbReference type="ChEBI" id="CHEBI:57287"/>
        <dbReference type="ChEBI" id="CHEBI:77636"/>
        <dbReference type="EC" id="3.1.2.20"/>
    </reaction>
    <physiologicalReaction direction="left-to-right" evidence="6">
        <dbReference type="Rhea" id="RHEA:16782"/>
    </physiologicalReaction>
</comment>
<comment type="subunit">
    <text evidence="2">Homotetramer.</text>
</comment>
<dbReference type="InterPro" id="IPR025652">
    <property type="entry name" value="TesB_C"/>
</dbReference>
<evidence type="ECO:0000259" key="9">
    <source>
        <dbReference type="Pfam" id="PF02551"/>
    </source>
</evidence>
<reference evidence="11 12" key="1">
    <citation type="submission" date="2017-01" db="EMBL/GenBank/DDBJ databases">
        <title>Complete genome sequence of esterase-producing bacterium Croceicoccus marinus E4A9.</title>
        <authorList>
            <person name="Wu Y.-H."/>
            <person name="Cheng H."/>
            <person name="Xu L."/>
            <person name="Huo Y.-Y."/>
            <person name="Wang C.-S."/>
            <person name="Xu X.-W."/>
        </authorList>
    </citation>
    <scope>NUCLEOTIDE SEQUENCE [LARGE SCALE GENOMIC DNA]</scope>
    <source>
        <strain evidence="11 12">E4A9</strain>
    </source>
</reference>
<dbReference type="CDD" id="cd03445">
    <property type="entry name" value="Thioesterase_II_repeat2"/>
    <property type="match status" value="1"/>
</dbReference>
<name>A0A1Z1F8I8_9SPHN</name>
<evidence type="ECO:0000256" key="4">
    <source>
        <dbReference type="ARBA" id="ARBA00023098"/>
    </source>
</evidence>
<evidence type="ECO:0000256" key="1">
    <source>
        <dbReference type="ARBA" id="ARBA00006538"/>
    </source>
</evidence>
<keyword evidence="12" id="KW-1185">Reference proteome</keyword>
<dbReference type="EC" id="3.1.2.20" evidence="5"/>
<sequence>MEDDENPLPDTMSDEEKIAATVRLLTLDQQTDNHFLGHRKPGGVGRIYGGQVVAQALAAAQNTVDPSRRPHSLHAYFLRGGDENYRIEFSVARDFDGGSFSNRRVIAAQNGVPILNLTASFHRQEDGLSHQMPMPDVRMPEDLETEEEVMNRLGRPIKAMAAFRRNRSYEIRMPPISPDGRLNDRGHAYFWFRMKAPLPADPAMHRLVLAYISDYGLLSAPMAVHGRAWWRGGFRAASLDHAIWFHADARIDDWVLYALDSPWSGDARGFGRGLFFTRDGQLIASTAQEGLMRVIEPKAE</sequence>
<dbReference type="InterPro" id="IPR049449">
    <property type="entry name" value="TesB_ACOT8-like_N"/>
</dbReference>
<dbReference type="InterPro" id="IPR042171">
    <property type="entry name" value="Acyl-CoA_hotdog"/>
</dbReference>
<dbReference type="Pfam" id="PF02551">
    <property type="entry name" value="Acyl_CoA_thio"/>
    <property type="match status" value="1"/>
</dbReference>
<dbReference type="FunFam" id="2.40.160.210:FF:000001">
    <property type="entry name" value="Acyl-CoA thioesterase II"/>
    <property type="match status" value="1"/>
</dbReference>
<dbReference type="RefSeq" id="WP_066842398.1">
    <property type="nucleotide sequence ID" value="NZ_CP019602.1"/>
</dbReference>
<evidence type="ECO:0000256" key="5">
    <source>
        <dbReference type="ARBA" id="ARBA00038894"/>
    </source>
</evidence>
<dbReference type="SUPFAM" id="SSF54637">
    <property type="entry name" value="Thioesterase/thiol ester dehydrase-isomerase"/>
    <property type="match status" value="2"/>
</dbReference>
<dbReference type="PANTHER" id="PTHR11066">
    <property type="entry name" value="ACYL-COA THIOESTERASE"/>
    <property type="match status" value="1"/>
</dbReference>